<dbReference type="KEGG" id="kpin:30171408"/>
<reference evidence="2" key="4">
    <citation type="submission" date="2024-02" db="EMBL/GenBank/DDBJ databases">
        <title>Comparative genomics of Cryptococcus and Kwoniella reveals pathogenesis evolution and contrasting modes of karyotype evolution via chromosome fusion or intercentromeric recombination.</title>
        <authorList>
            <person name="Coelho M.A."/>
            <person name="David-Palma M."/>
            <person name="Shea T."/>
            <person name="Bowers K."/>
            <person name="McGinley-Smith S."/>
            <person name="Mohammad A.W."/>
            <person name="Gnirke A."/>
            <person name="Yurkov A.M."/>
            <person name="Nowrousian M."/>
            <person name="Sun S."/>
            <person name="Cuomo C.A."/>
            <person name="Heitman J."/>
        </authorList>
    </citation>
    <scope>NUCLEOTIDE SEQUENCE</scope>
    <source>
        <strain evidence="2">CBS 10737</strain>
    </source>
</reference>
<dbReference type="RefSeq" id="XP_019012196.1">
    <property type="nucleotide sequence ID" value="XM_019154793.1"/>
</dbReference>
<dbReference type="Proteomes" id="UP000094020">
    <property type="component" value="Chromosome 3"/>
</dbReference>
<gene>
    <name evidence="1" type="ORF">I206_03039</name>
    <name evidence="2" type="ORF">I206_102686</name>
</gene>
<evidence type="ECO:0000313" key="2">
    <source>
        <dbReference type="EMBL" id="WWC68752.1"/>
    </source>
</evidence>
<dbReference type="AlphaFoldDB" id="A0A1B9I635"/>
<reference evidence="1" key="1">
    <citation type="submission" date="2013-07" db="EMBL/GenBank/DDBJ databases">
        <title>The Genome Sequence of Cryptococcus pinus CBS10737.</title>
        <authorList>
            <consortium name="The Broad Institute Genome Sequencing Platform"/>
            <person name="Cuomo C."/>
            <person name="Litvintseva A."/>
            <person name="Chen Y."/>
            <person name="Heitman J."/>
            <person name="Sun S."/>
            <person name="Springer D."/>
            <person name="Dromer F."/>
            <person name="Young S.K."/>
            <person name="Zeng Q."/>
            <person name="Gargeya S."/>
            <person name="Fitzgerald M."/>
            <person name="Abouelleil A."/>
            <person name="Alvarado L."/>
            <person name="Berlin A.M."/>
            <person name="Chapman S.B."/>
            <person name="Dewar J."/>
            <person name="Goldberg J."/>
            <person name="Griggs A."/>
            <person name="Gujja S."/>
            <person name="Hansen M."/>
            <person name="Howarth C."/>
            <person name="Imamovic A."/>
            <person name="Larimer J."/>
            <person name="McCowan C."/>
            <person name="Murphy C."/>
            <person name="Pearson M."/>
            <person name="Priest M."/>
            <person name="Roberts A."/>
            <person name="Saif S."/>
            <person name="Shea T."/>
            <person name="Sykes S."/>
            <person name="Wortman J."/>
            <person name="Nusbaum C."/>
            <person name="Birren B."/>
        </authorList>
    </citation>
    <scope>NUCLEOTIDE SEQUENCE [LARGE SCALE GENOMIC DNA]</scope>
    <source>
        <strain evidence="1">CBS 10737</strain>
    </source>
</reference>
<reference evidence="2" key="2">
    <citation type="submission" date="2013-07" db="EMBL/GenBank/DDBJ databases">
        <authorList>
            <consortium name="The Broad Institute Genome Sequencing Platform"/>
            <person name="Cuomo C."/>
            <person name="Litvintseva A."/>
            <person name="Chen Y."/>
            <person name="Heitman J."/>
            <person name="Sun S."/>
            <person name="Springer D."/>
            <person name="Dromer F."/>
            <person name="Young S.K."/>
            <person name="Zeng Q."/>
            <person name="Gargeya S."/>
            <person name="Fitzgerald M."/>
            <person name="Abouelleil A."/>
            <person name="Alvarado L."/>
            <person name="Berlin A.M."/>
            <person name="Chapman S.B."/>
            <person name="Dewar J."/>
            <person name="Goldberg J."/>
            <person name="Griggs A."/>
            <person name="Gujja S."/>
            <person name="Hansen M."/>
            <person name="Howarth C."/>
            <person name="Imamovic A."/>
            <person name="Larimer J."/>
            <person name="McCowan C."/>
            <person name="Murphy C."/>
            <person name="Pearson M."/>
            <person name="Priest M."/>
            <person name="Roberts A."/>
            <person name="Saif S."/>
            <person name="Shea T."/>
            <person name="Sykes S."/>
            <person name="Wortman J."/>
            <person name="Nusbaum C."/>
            <person name="Birren B."/>
        </authorList>
    </citation>
    <scope>NUCLEOTIDE SEQUENCE</scope>
    <source>
        <strain evidence="2">CBS 10737</strain>
    </source>
</reference>
<evidence type="ECO:0000313" key="1">
    <source>
        <dbReference type="EMBL" id="OCF50977.1"/>
    </source>
</evidence>
<dbReference type="EMBL" id="KI894009">
    <property type="protein sequence ID" value="OCF50977.1"/>
    <property type="molecule type" value="Genomic_DNA"/>
</dbReference>
<sequence>MNLPPAINFITLENFRIRTENLLKLVLLIDDGTENPKDNISPNVKAQTENPDASWTDLAKQINMLEEDWWNSEIVASWYGPRRKYSIEGSHRVLDHPTKNLIGNTNEVAVQAIPEDRRESTLKNVDISISNSVSPPTDSIPTSGGLFNKTRLGSRRLRMSRISPTSLTQFKEITDDGPDDIVKSQIPVIGELGYRRRDSSYVGLNDE</sequence>
<protein>
    <submittedName>
        <fullName evidence="1">Uncharacterized protein</fullName>
    </submittedName>
</protein>
<organism evidence="1">
    <name type="scientific">Kwoniella pini CBS 10737</name>
    <dbReference type="NCBI Taxonomy" id="1296096"/>
    <lineage>
        <taxon>Eukaryota</taxon>
        <taxon>Fungi</taxon>
        <taxon>Dikarya</taxon>
        <taxon>Basidiomycota</taxon>
        <taxon>Agaricomycotina</taxon>
        <taxon>Tremellomycetes</taxon>
        <taxon>Tremellales</taxon>
        <taxon>Cryptococcaceae</taxon>
        <taxon>Kwoniella</taxon>
    </lineage>
</organism>
<dbReference type="EMBL" id="CP144521">
    <property type="protein sequence ID" value="WWC68752.1"/>
    <property type="molecule type" value="Genomic_DNA"/>
</dbReference>
<accession>A0A1B9I635</accession>
<proteinExistence type="predicted"/>
<keyword evidence="3" id="KW-1185">Reference proteome</keyword>
<evidence type="ECO:0000313" key="3">
    <source>
        <dbReference type="Proteomes" id="UP000094020"/>
    </source>
</evidence>
<name>A0A1B9I635_9TREE</name>
<dbReference type="OrthoDB" id="2565301at2759"/>
<reference evidence="1" key="3">
    <citation type="submission" date="2016-07" db="EMBL/GenBank/DDBJ databases">
        <title>Evolution of pathogenesis and genome organization in the Tremellales.</title>
        <authorList>
            <person name="Cuomo C."/>
            <person name="Litvintseva A."/>
            <person name="Heitman J."/>
            <person name="Chen Y."/>
            <person name="Sun S."/>
            <person name="Springer D."/>
            <person name="Dromer F."/>
            <person name="Young S."/>
            <person name="Zeng Q."/>
            <person name="Chapman S."/>
            <person name="Gujja S."/>
            <person name="Saif S."/>
            <person name="Birren B."/>
        </authorList>
    </citation>
    <scope>NUCLEOTIDE SEQUENCE</scope>
    <source>
        <strain evidence="1">CBS 10737</strain>
    </source>
</reference>
<dbReference type="GeneID" id="30171408"/>